<dbReference type="GO" id="GO:0006935">
    <property type="term" value="P:chemotaxis"/>
    <property type="evidence" value="ECO:0007669"/>
    <property type="project" value="UniProtKB-KW"/>
</dbReference>
<keyword evidence="4" id="KW-0813">Transport</keyword>
<sequence length="148" mass="17713">MTSIRAFHKILHHQENKKNEAHLAYQESVQSFEVVAEKLYQLLKKKEIVEKSYNDYLETNGTVTNLATHYAYIEQIKREIMTVQTEVNQKRSVMEHKQAKLTEEHVEVKKFESIIDKKQEQIKEKQKYIENQVMDEASNRQYFNHGNR</sequence>
<evidence type="ECO:0000256" key="6">
    <source>
        <dbReference type="ARBA" id="ARBA00022500"/>
    </source>
</evidence>
<dbReference type="OrthoDB" id="2968361at2"/>
<dbReference type="GO" id="GO:0009288">
    <property type="term" value="C:bacterial-type flagellum"/>
    <property type="evidence" value="ECO:0007669"/>
    <property type="project" value="InterPro"/>
</dbReference>
<reference evidence="11 12" key="1">
    <citation type="submission" date="2018-05" db="EMBL/GenBank/DDBJ databases">
        <title>Genomic Encyclopedia of Type Strains, Phase IV (KMG-IV): sequencing the most valuable type-strain genomes for metagenomic binning, comparative biology and taxonomic classification.</title>
        <authorList>
            <person name="Goeker M."/>
        </authorList>
    </citation>
    <scope>NUCLEOTIDE SEQUENCE [LARGE SCALE GENOMIC DNA]</scope>
    <source>
        <strain evidence="11 12">DSM 22440</strain>
    </source>
</reference>
<dbReference type="GO" id="GO:0044781">
    <property type="term" value="P:bacterial-type flagellum organization"/>
    <property type="evidence" value="ECO:0007669"/>
    <property type="project" value="UniProtKB-KW"/>
</dbReference>
<comment type="caution">
    <text evidence="11">The sequence shown here is derived from an EMBL/GenBank/DDBJ whole genome shotgun (WGS) entry which is preliminary data.</text>
</comment>
<dbReference type="RefSeq" id="WP_110250411.1">
    <property type="nucleotide sequence ID" value="NZ_QJJR01000002.1"/>
</dbReference>
<evidence type="ECO:0000256" key="2">
    <source>
        <dbReference type="ARBA" id="ARBA00010004"/>
    </source>
</evidence>
<comment type="similarity">
    <text evidence="2">Belongs to the FliJ family.</text>
</comment>
<organism evidence="11 12">
    <name type="scientific">Streptohalobacillus salinus</name>
    <dbReference type="NCBI Taxonomy" id="621096"/>
    <lineage>
        <taxon>Bacteria</taxon>
        <taxon>Bacillati</taxon>
        <taxon>Bacillota</taxon>
        <taxon>Bacilli</taxon>
        <taxon>Bacillales</taxon>
        <taxon>Bacillaceae</taxon>
        <taxon>Streptohalobacillus</taxon>
    </lineage>
</organism>
<keyword evidence="10" id="KW-1006">Bacterial flagellum protein export</keyword>
<dbReference type="GO" id="GO:0015031">
    <property type="term" value="P:protein transport"/>
    <property type="evidence" value="ECO:0007669"/>
    <property type="project" value="UniProtKB-KW"/>
</dbReference>
<keyword evidence="8" id="KW-0653">Protein transport</keyword>
<dbReference type="InterPro" id="IPR012823">
    <property type="entry name" value="Flagell_FliJ"/>
</dbReference>
<accession>A0A2V3WCR9</accession>
<protein>
    <recommendedName>
        <fullName evidence="3">Flagellar FliJ protein</fullName>
    </recommendedName>
</protein>
<gene>
    <name evidence="11" type="ORF">DES38_102111</name>
</gene>
<evidence type="ECO:0000256" key="1">
    <source>
        <dbReference type="ARBA" id="ARBA00004413"/>
    </source>
</evidence>
<evidence type="ECO:0000313" key="11">
    <source>
        <dbReference type="EMBL" id="PXW92530.1"/>
    </source>
</evidence>
<dbReference type="EMBL" id="QJJR01000002">
    <property type="protein sequence ID" value="PXW92530.1"/>
    <property type="molecule type" value="Genomic_DNA"/>
</dbReference>
<evidence type="ECO:0000313" key="12">
    <source>
        <dbReference type="Proteomes" id="UP000247922"/>
    </source>
</evidence>
<dbReference type="Pfam" id="PF02050">
    <property type="entry name" value="FliJ"/>
    <property type="match status" value="1"/>
</dbReference>
<comment type="subcellular location">
    <subcellularLocation>
        <location evidence="1">Cell membrane</location>
        <topology evidence="1">Peripheral membrane protein</topology>
        <orientation evidence="1">Cytoplasmic side</orientation>
    </subcellularLocation>
</comment>
<keyword evidence="6" id="KW-0145">Chemotaxis</keyword>
<dbReference type="InterPro" id="IPR053716">
    <property type="entry name" value="Flag_assembly_chemotaxis_eff"/>
</dbReference>
<evidence type="ECO:0000256" key="10">
    <source>
        <dbReference type="ARBA" id="ARBA00023225"/>
    </source>
</evidence>
<keyword evidence="5" id="KW-1003">Cell membrane</keyword>
<keyword evidence="11" id="KW-0966">Cell projection</keyword>
<evidence type="ECO:0000256" key="3">
    <source>
        <dbReference type="ARBA" id="ARBA00020392"/>
    </source>
</evidence>
<evidence type="ECO:0000256" key="8">
    <source>
        <dbReference type="ARBA" id="ARBA00022927"/>
    </source>
</evidence>
<evidence type="ECO:0000256" key="5">
    <source>
        <dbReference type="ARBA" id="ARBA00022475"/>
    </source>
</evidence>
<name>A0A2V3WCR9_9BACI</name>
<dbReference type="AlphaFoldDB" id="A0A2V3WCR9"/>
<evidence type="ECO:0000256" key="9">
    <source>
        <dbReference type="ARBA" id="ARBA00023136"/>
    </source>
</evidence>
<dbReference type="Proteomes" id="UP000247922">
    <property type="component" value="Unassembled WGS sequence"/>
</dbReference>
<keyword evidence="7" id="KW-1005">Bacterial flagellum biogenesis</keyword>
<dbReference type="NCBIfam" id="TIGR02473">
    <property type="entry name" value="flagell_FliJ"/>
    <property type="match status" value="1"/>
</dbReference>
<dbReference type="GO" id="GO:0005886">
    <property type="term" value="C:plasma membrane"/>
    <property type="evidence" value="ECO:0007669"/>
    <property type="project" value="UniProtKB-SubCell"/>
</dbReference>
<proteinExistence type="inferred from homology"/>
<keyword evidence="11" id="KW-0969">Cilium</keyword>
<keyword evidence="9" id="KW-0472">Membrane</keyword>
<keyword evidence="12" id="KW-1185">Reference proteome</keyword>
<keyword evidence="11" id="KW-0282">Flagellum</keyword>
<evidence type="ECO:0000256" key="4">
    <source>
        <dbReference type="ARBA" id="ARBA00022448"/>
    </source>
</evidence>
<dbReference type="GO" id="GO:0071973">
    <property type="term" value="P:bacterial-type flagellum-dependent cell motility"/>
    <property type="evidence" value="ECO:0007669"/>
    <property type="project" value="InterPro"/>
</dbReference>
<dbReference type="Gene3D" id="1.10.287.1700">
    <property type="match status" value="1"/>
</dbReference>
<evidence type="ECO:0000256" key="7">
    <source>
        <dbReference type="ARBA" id="ARBA00022795"/>
    </source>
</evidence>